<accession>A0A937VXY4</accession>
<evidence type="ECO:0000313" key="1">
    <source>
        <dbReference type="EMBL" id="MBM3222215.1"/>
    </source>
</evidence>
<dbReference type="Pfam" id="PF08811">
    <property type="entry name" value="DUF1800"/>
    <property type="match status" value="1"/>
</dbReference>
<protein>
    <submittedName>
        <fullName evidence="1">DUF1800 domain-containing protein</fullName>
    </submittedName>
</protein>
<organism evidence="1 2">
    <name type="scientific">Tectimicrobiota bacterium</name>
    <dbReference type="NCBI Taxonomy" id="2528274"/>
    <lineage>
        <taxon>Bacteria</taxon>
        <taxon>Pseudomonadati</taxon>
        <taxon>Nitrospinota/Tectimicrobiota group</taxon>
        <taxon>Candidatus Tectimicrobiota</taxon>
    </lineage>
</organism>
<dbReference type="AlphaFoldDB" id="A0A937VXY4"/>
<dbReference type="EMBL" id="VGLS01000003">
    <property type="protein sequence ID" value="MBM3222215.1"/>
    <property type="molecule type" value="Genomic_DNA"/>
</dbReference>
<proteinExistence type="predicted"/>
<gene>
    <name evidence="1" type="ORF">FJZ47_00200</name>
</gene>
<sequence>MADSHDIGLIAHLMRRAGFGASREELEMRAAKGYNATLEELLHPEENEAADQNVLLRYQPASLLPGGQPPMGNVNWMFHLVNTKRHLEEKMTLFWHHVFATGNSKVDNYDQLLEQIEMFRDKGMGNYRELLVALAKNPAMIYWLDNQENHKRAVNENWGRELLELFSMGQGNYTEKDVREASRAFTGWGIAAKIPRLPYGRFPWEFEYNAEDHDETEKEFLGHTGNFNGEDIIDIVVQQPACATFICRHLYSFFVADEPQVPSWKITPPQDPQLMAAMTRSFRESSFEMRAVLRTLFTSDSFKNARFNKIKSPAELVVSTLRMVGGADIPFPHYGEEIAMQPTYMGQDLLNPPSVEGWHTGKEWINSGSLMSRINFTAQMVGDASKPGVRFIINRVKARGTLQPEQFVDTALDLMGPLEVDEATRQELLIHAQEGGDLTWENNAVSEQRVAQLLQLIVATREYQFN</sequence>
<reference evidence="1" key="1">
    <citation type="submission" date="2019-03" db="EMBL/GenBank/DDBJ databases">
        <title>Lake Tanganyika Metagenome-Assembled Genomes (MAGs).</title>
        <authorList>
            <person name="Tran P."/>
        </authorList>
    </citation>
    <scope>NUCLEOTIDE SEQUENCE</scope>
    <source>
        <strain evidence="1">K_DeepCast_65m_m2_066</strain>
    </source>
</reference>
<dbReference type="Proteomes" id="UP000712673">
    <property type="component" value="Unassembled WGS sequence"/>
</dbReference>
<comment type="caution">
    <text evidence="1">The sequence shown here is derived from an EMBL/GenBank/DDBJ whole genome shotgun (WGS) entry which is preliminary data.</text>
</comment>
<evidence type="ECO:0000313" key="2">
    <source>
        <dbReference type="Proteomes" id="UP000712673"/>
    </source>
</evidence>
<name>A0A937VXY4_UNCTE</name>
<dbReference type="InterPro" id="IPR014917">
    <property type="entry name" value="DUF1800"/>
</dbReference>